<protein>
    <submittedName>
        <fullName evidence="2">Uncharacterized protein</fullName>
    </submittedName>
</protein>
<feature type="transmembrane region" description="Helical" evidence="1">
    <location>
        <begin position="7"/>
        <end position="31"/>
    </location>
</feature>
<reference evidence="3" key="1">
    <citation type="journal article" date="2019" name="Int. J. Syst. Evol. Microbiol.">
        <title>The Global Catalogue of Microorganisms (GCM) 10K type strain sequencing project: providing services to taxonomists for standard genome sequencing and annotation.</title>
        <authorList>
            <consortium name="The Broad Institute Genomics Platform"/>
            <consortium name="The Broad Institute Genome Sequencing Center for Infectious Disease"/>
            <person name="Wu L."/>
            <person name="Ma J."/>
        </authorList>
    </citation>
    <scope>NUCLEOTIDE SEQUENCE [LARGE SCALE GENOMIC DNA]</scope>
    <source>
        <strain evidence="3">CCUG 56098</strain>
    </source>
</reference>
<keyword evidence="1" id="KW-1133">Transmembrane helix</keyword>
<evidence type="ECO:0000313" key="3">
    <source>
        <dbReference type="Proteomes" id="UP001597086"/>
    </source>
</evidence>
<keyword evidence="1" id="KW-0472">Membrane</keyword>
<dbReference type="RefSeq" id="WP_386117354.1">
    <property type="nucleotide sequence ID" value="NZ_JBHTKM010000063.1"/>
</dbReference>
<evidence type="ECO:0000256" key="1">
    <source>
        <dbReference type="SAM" id="Phobius"/>
    </source>
</evidence>
<dbReference type="EMBL" id="JBHTKM010000063">
    <property type="protein sequence ID" value="MFD1016495.1"/>
    <property type="molecule type" value="Genomic_DNA"/>
</dbReference>
<keyword evidence="1" id="KW-0812">Transmembrane</keyword>
<sequence length="135" mass="14824">MLRSIAATIIGLISASLTVYVIESLIGHHLFPLPHGADPLNMEWLSTHMHEIPVGMKICVVLAHFIGIIVGMFVAAKISKKSIIPSYIVGIMMLFATLSNIIMLPKEFWFTLSDGSLALLGFFLGKSLAKKQLQF</sequence>
<feature type="transmembrane region" description="Helical" evidence="1">
    <location>
        <begin position="83"/>
        <end position="102"/>
    </location>
</feature>
<feature type="transmembrane region" description="Helical" evidence="1">
    <location>
        <begin position="54"/>
        <end position="76"/>
    </location>
</feature>
<dbReference type="Proteomes" id="UP001597086">
    <property type="component" value="Unassembled WGS sequence"/>
</dbReference>
<keyword evidence="3" id="KW-1185">Reference proteome</keyword>
<gene>
    <name evidence="2" type="ORF">ACFQ13_11235</name>
</gene>
<name>A0ABW3KUC1_9FLAO</name>
<comment type="caution">
    <text evidence="2">The sequence shown here is derived from an EMBL/GenBank/DDBJ whole genome shotgun (WGS) entry which is preliminary data.</text>
</comment>
<accession>A0ABW3KUC1</accession>
<proteinExistence type="predicted"/>
<evidence type="ECO:0000313" key="2">
    <source>
        <dbReference type="EMBL" id="MFD1016495.1"/>
    </source>
</evidence>
<organism evidence="2 3">
    <name type="scientific">Winogradskyella rapida</name>
    <dbReference type="NCBI Taxonomy" id="549701"/>
    <lineage>
        <taxon>Bacteria</taxon>
        <taxon>Pseudomonadati</taxon>
        <taxon>Bacteroidota</taxon>
        <taxon>Flavobacteriia</taxon>
        <taxon>Flavobacteriales</taxon>
        <taxon>Flavobacteriaceae</taxon>
        <taxon>Winogradskyella</taxon>
    </lineage>
</organism>